<name>A0AC34R8Z4_9BILA</name>
<evidence type="ECO:0000313" key="2">
    <source>
        <dbReference type="WBParaSite" id="JU765_v2.g4671.t1"/>
    </source>
</evidence>
<evidence type="ECO:0000313" key="1">
    <source>
        <dbReference type="Proteomes" id="UP000887576"/>
    </source>
</evidence>
<accession>A0AC34R8Z4</accession>
<dbReference type="WBParaSite" id="JU765_v2.g4671.t1">
    <property type="protein sequence ID" value="JU765_v2.g4671.t1"/>
    <property type="gene ID" value="JU765_v2.g4671"/>
</dbReference>
<proteinExistence type="predicted"/>
<reference evidence="2" key="1">
    <citation type="submission" date="2025-08" db="UniProtKB">
        <authorList>
            <consortium name="WormBaseParasite"/>
        </authorList>
    </citation>
    <scope>IDENTIFICATION</scope>
</reference>
<organism evidence="1 2">
    <name type="scientific">Panagrolaimus sp. JU765</name>
    <dbReference type="NCBI Taxonomy" id="591449"/>
    <lineage>
        <taxon>Eukaryota</taxon>
        <taxon>Metazoa</taxon>
        <taxon>Ecdysozoa</taxon>
        <taxon>Nematoda</taxon>
        <taxon>Chromadorea</taxon>
        <taxon>Rhabditida</taxon>
        <taxon>Tylenchina</taxon>
        <taxon>Panagrolaimomorpha</taxon>
        <taxon>Panagrolaimoidea</taxon>
        <taxon>Panagrolaimidae</taxon>
        <taxon>Panagrolaimus</taxon>
    </lineage>
</organism>
<protein>
    <submittedName>
        <fullName evidence="2">Signal recognition particle-docking protein FtsY</fullName>
    </submittedName>
</protein>
<dbReference type="Proteomes" id="UP000887576">
    <property type="component" value="Unplaced"/>
</dbReference>
<sequence>MSDNKDIPQEPIVAENPEPMEQDASKTVPSVAPVVPTPAEQSSSTQSASGGIGKNFLQKIFGDK</sequence>